<reference evidence="1 2" key="1">
    <citation type="journal article" date="2011" name="Genome Biol.">
        <title>Genome sequence of the insect pathogenic fungus Cordyceps militaris, a valued traditional Chinese medicine.</title>
        <authorList>
            <person name="Zheng P."/>
            <person name="Xia Y."/>
            <person name="Xiao G."/>
            <person name="Xiong C."/>
            <person name="Hu X."/>
            <person name="Zhang S."/>
            <person name="Zheng H."/>
            <person name="Huang Y."/>
            <person name="Zhou Y."/>
            <person name="Wang S."/>
            <person name="Zhao G.P."/>
            <person name="Liu X."/>
            <person name="St Leger R.J."/>
            <person name="Wang C."/>
        </authorList>
    </citation>
    <scope>NUCLEOTIDE SEQUENCE [LARGE SCALE GENOMIC DNA]</scope>
    <source>
        <strain evidence="1 2">CM01</strain>
    </source>
</reference>
<proteinExistence type="predicted"/>
<dbReference type="GeneID" id="18167983"/>
<dbReference type="RefSeq" id="XP_006671172.1">
    <property type="nucleotide sequence ID" value="XM_006671109.1"/>
</dbReference>
<dbReference type="EMBL" id="JH126402">
    <property type="protein sequence ID" value="EGX91808.1"/>
    <property type="molecule type" value="Genomic_DNA"/>
</dbReference>
<keyword evidence="2" id="KW-1185">Reference proteome</keyword>
<name>G3JI05_CORMM</name>
<dbReference type="Proteomes" id="UP000001610">
    <property type="component" value="Unassembled WGS sequence"/>
</dbReference>
<dbReference type="KEGG" id="cmt:CCM_05965"/>
<evidence type="ECO:0000313" key="2">
    <source>
        <dbReference type="Proteomes" id="UP000001610"/>
    </source>
</evidence>
<protein>
    <submittedName>
        <fullName evidence="1">Uncharacterized protein</fullName>
    </submittedName>
</protein>
<sequence>MFEIGPVAGWGLVSDRPSYYGRVVDHFPINALSGLTAQAARKRMLQRRKGD</sequence>
<organism evidence="1 2">
    <name type="scientific">Cordyceps militaris (strain CM01)</name>
    <name type="common">Caterpillar fungus</name>
    <dbReference type="NCBI Taxonomy" id="983644"/>
    <lineage>
        <taxon>Eukaryota</taxon>
        <taxon>Fungi</taxon>
        <taxon>Dikarya</taxon>
        <taxon>Ascomycota</taxon>
        <taxon>Pezizomycotina</taxon>
        <taxon>Sordariomycetes</taxon>
        <taxon>Hypocreomycetidae</taxon>
        <taxon>Hypocreales</taxon>
        <taxon>Cordycipitaceae</taxon>
        <taxon>Cordyceps</taxon>
    </lineage>
</organism>
<dbReference type="AlphaFoldDB" id="G3JI05"/>
<evidence type="ECO:0000313" key="1">
    <source>
        <dbReference type="EMBL" id="EGX91808.1"/>
    </source>
</evidence>
<dbReference type="VEuPathDB" id="FungiDB:CCM_05965"/>
<accession>G3JI05</accession>
<dbReference type="HOGENOM" id="CLU_3106267_0_0_1"/>
<gene>
    <name evidence="1" type="ORF">CCM_05965</name>
</gene>
<dbReference type="InParanoid" id="G3JI05"/>